<dbReference type="STRING" id="3821.A0A151QX30"/>
<proteinExistence type="predicted"/>
<dbReference type="Proteomes" id="UP000075243">
    <property type="component" value="Unassembled WGS sequence"/>
</dbReference>
<accession>A0A151QX30</accession>
<name>A0A151QX30_CAJCA</name>
<organism evidence="1 2">
    <name type="scientific">Cajanus cajan</name>
    <name type="common">Pigeon pea</name>
    <name type="synonym">Cajanus indicus</name>
    <dbReference type="NCBI Taxonomy" id="3821"/>
    <lineage>
        <taxon>Eukaryota</taxon>
        <taxon>Viridiplantae</taxon>
        <taxon>Streptophyta</taxon>
        <taxon>Embryophyta</taxon>
        <taxon>Tracheophyta</taxon>
        <taxon>Spermatophyta</taxon>
        <taxon>Magnoliopsida</taxon>
        <taxon>eudicotyledons</taxon>
        <taxon>Gunneridae</taxon>
        <taxon>Pentapetalae</taxon>
        <taxon>rosids</taxon>
        <taxon>fabids</taxon>
        <taxon>Fabales</taxon>
        <taxon>Fabaceae</taxon>
        <taxon>Papilionoideae</taxon>
        <taxon>50 kb inversion clade</taxon>
        <taxon>NPAAA clade</taxon>
        <taxon>indigoferoid/millettioid clade</taxon>
        <taxon>Phaseoleae</taxon>
        <taxon>Cajanus</taxon>
    </lineage>
</organism>
<dbReference type="InterPro" id="IPR052343">
    <property type="entry name" value="Retrotransposon-Effector_Assoc"/>
</dbReference>
<protein>
    <submittedName>
        <fullName evidence="1">Transposon TX1 uncharacterized</fullName>
    </submittedName>
</protein>
<sequence length="348" mass="39166">MDSELVDIPLEGLHISPKITAADNDSLLQPFCSSEFKRALFAMHSDKSRGPGGLNPGFYKRFWDLLGPKVFVADTHWLEQGEFPPQLNNTNVVLIPKTTNPTSMKDLCPISLCNVIYKILSKVLANRMKPLLNQCISLEQSAFVENRSILDNVLVAIELIHHMKCKKNGRTDLIGPADLSVYPRASRAGYGLKDLSPFISRTGFIRPVKNADFADRVLNGPDRSAYPPLLISNRHSRKGIHWLSWEKLSMRKEHGGMGFRNLYGFNLAMLGKQGWKFLTNQDAIVTRVFKAKYFPRGDFLGANLGHNPSFTWRSIHASQVVVRAGSLCKWCRFMTERCCAAGSLLRCR</sequence>
<evidence type="ECO:0000313" key="1">
    <source>
        <dbReference type="EMBL" id="KYP34809.1"/>
    </source>
</evidence>
<gene>
    <name evidence="1" type="ORF">KK1_044183</name>
</gene>
<reference evidence="1" key="1">
    <citation type="journal article" date="2012" name="Nat. Biotechnol.">
        <title>Draft genome sequence of pigeonpea (Cajanus cajan), an orphan legume crop of resource-poor farmers.</title>
        <authorList>
            <person name="Varshney R.K."/>
            <person name="Chen W."/>
            <person name="Li Y."/>
            <person name="Bharti A.K."/>
            <person name="Saxena R.K."/>
            <person name="Schlueter J.A."/>
            <person name="Donoghue M.T."/>
            <person name="Azam S."/>
            <person name="Fan G."/>
            <person name="Whaley A.M."/>
            <person name="Farmer A.D."/>
            <person name="Sheridan J."/>
            <person name="Iwata A."/>
            <person name="Tuteja R."/>
            <person name="Penmetsa R.V."/>
            <person name="Wu W."/>
            <person name="Upadhyaya H.D."/>
            <person name="Yang S.P."/>
            <person name="Shah T."/>
            <person name="Saxena K.B."/>
            <person name="Michael T."/>
            <person name="McCombie W.R."/>
            <person name="Yang B."/>
            <person name="Zhang G."/>
            <person name="Yang H."/>
            <person name="Wang J."/>
            <person name="Spillane C."/>
            <person name="Cook D.R."/>
            <person name="May G.D."/>
            <person name="Xu X."/>
            <person name="Jackson S.A."/>
        </authorList>
    </citation>
    <scope>NUCLEOTIDE SEQUENCE [LARGE SCALE GENOMIC DNA]</scope>
</reference>
<dbReference type="AlphaFoldDB" id="A0A151QX30"/>
<keyword evidence="2" id="KW-1185">Reference proteome</keyword>
<evidence type="ECO:0000313" key="2">
    <source>
        <dbReference type="Proteomes" id="UP000075243"/>
    </source>
</evidence>
<dbReference type="EMBL" id="KQ484510">
    <property type="protein sequence ID" value="KYP34809.1"/>
    <property type="molecule type" value="Genomic_DNA"/>
</dbReference>
<dbReference type="PANTHER" id="PTHR46890:SF48">
    <property type="entry name" value="RNA-DIRECTED DNA POLYMERASE"/>
    <property type="match status" value="1"/>
</dbReference>
<dbReference type="PANTHER" id="PTHR46890">
    <property type="entry name" value="NON-LTR RETROLELEMENT REVERSE TRANSCRIPTASE-LIKE PROTEIN-RELATED"/>
    <property type="match status" value="1"/>
</dbReference>
<dbReference type="Gramene" id="C.cajan_42812.t">
    <property type="protein sequence ID" value="C.cajan_42812.t"/>
    <property type="gene ID" value="C.cajan_42812"/>
</dbReference>